<keyword evidence="1" id="KW-1133">Transmembrane helix</keyword>
<dbReference type="AlphaFoldDB" id="A0A6C0AZ81"/>
<sequence>MFNYELSNNLKGKKEDSKLRLKSNYIKYLLWMILCIIIIALVINTSLSNNESITLQIAVLIIIGVSVYKILTYIYNIF</sequence>
<dbReference type="EMBL" id="MN738809">
    <property type="protein sequence ID" value="QHS84571.1"/>
    <property type="molecule type" value="Genomic_DNA"/>
</dbReference>
<organism evidence="2">
    <name type="scientific">viral metagenome</name>
    <dbReference type="NCBI Taxonomy" id="1070528"/>
    <lineage>
        <taxon>unclassified sequences</taxon>
        <taxon>metagenomes</taxon>
        <taxon>organismal metagenomes</taxon>
    </lineage>
</organism>
<name>A0A6C0AZ81_9ZZZZ</name>
<feature type="transmembrane region" description="Helical" evidence="1">
    <location>
        <begin position="28"/>
        <end position="47"/>
    </location>
</feature>
<proteinExistence type="predicted"/>
<evidence type="ECO:0000313" key="2">
    <source>
        <dbReference type="EMBL" id="QHS84571.1"/>
    </source>
</evidence>
<accession>A0A6C0AZ81</accession>
<keyword evidence="1" id="KW-0472">Membrane</keyword>
<protein>
    <submittedName>
        <fullName evidence="2">Uncharacterized protein</fullName>
    </submittedName>
</protein>
<keyword evidence="1" id="KW-0812">Transmembrane</keyword>
<evidence type="ECO:0000256" key="1">
    <source>
        <dbReference type="SAM" id="Phobius"/>
    </source>
</evidence>
<feature type="transmembrane region" description="Helical" evidence="1">
    <location>
        <begin position="53"/>
        <end position="75"/>
    </location>
</feature>
<reference evidence="2" key="1">
    <citation type="journal article" date="2020" name="Nature">
        <title>Giant virus diversity and host interactions through global metagenomics.</title>
        <authorList>
            <person name="Schulz F."/>
            <person name="Roux S."/>
            <person name="Paez-Espino D."/>
            <person name="Jungbluth S."/>
            <person name="Walsh D.A."/>
            <person name="Denef V.J."/>
            <person name="McMahon K.D."/>
            <person name="Konstantinidis K.T."/>
            <person name="Eloe-Fadrosh E.A."/>
            <person name="Kyrpides N.C."/>
            <person name="Woyke T."/>
        </authorList>
    </citation>
    <scope>NUCLEOTIDE SEQUENCE</scope>
    <source>
        <strain evidence="2">GVMAG-S-ERX556022-25</strain>
    </source>
</reference>